<gene>
    <name evidence="4" type="ORF">SAMN05192554_103113</name>
</gene>
<dbReference type="InterPro" id="IPR013096">
    <property type="entry name" value="Cupin_2"/>
</dbReference>
<dbReference type="STRING" id="996166.SAMN05192554_103113"/>
<dbReference type="InterPro" id="IPR011051">
    <property type="entry name" value="RmlC_Cupin_sf"/>
</dbReference>
<evidence type="ECO:0000259" key="3">
    <source>
        <dbReference type="Pfam" id="PF07883"/>
    </source>
</evidence>
<organism evidence="4 5">
    <name type="scientific">Haloarchaeobius iranensis</name>
    <dbReference type="NCBI Taxonomy" id="996166"/>
    <lineage>
        <taxon>Archaea</taxon>
        <taxon>Methanobacteriati</taxon>
        <taxon>Methanobacteriota</taxon>
        <taxon>Stenosarchaea group</taxon>
        <taxon>Halobacteria</taxon>
        <taxon>Halobacteriales</taxon>
        <taxon>Halorubellaceae</taxon>
        <taxon>Haloarchaeobius</taxon>
    </lineage>
</organism>
<evidence type="ECO:0000313" key="5">
    <source>
        <dbReference type="Proteomes" id="UP000199370"/>
    </source>
</evidence>
<dbReference type="GO" id="GO:0046872">
    <property type="term" value="F:metal ion binding"/>
    <property type="evidence" value="ECO:0007669"/>
    <property type="project" value="UniProtKB-KW"/>
</dbReference>
<evidence type="ECO:0000256" key="1">
    <source>
        <dbReference type="ARBA" id="ARBA00022723"/>
    </source>
</evidence>
<dbReference type="RefSeq" id="WP_089731621.1">
    <property type="nucleotide sequence ID" value="NZ_FNIA01000003.1"/>
</dbReference>
<dbReference type="EMBL" id="FNIA01000003">
    <property type="protein sequence ID" value="SDM50835.1"/>
    <property type="molecule type" value="Genomic_DNA"/>
</dbReference>
<dbReference type="Proteomes" id="UP000199370">
    <property type="component" value="Unassembled WGS sequence"/>
</dbReference>
<sequence length="159" mass="17126">MERLSVDTSPTTETEGGASRRSLSDALGTANLSLNRYRVSTGERMSLSRHAHTRQEEVFVVLAGEATFETRDSEVAVGEREAIRFGPGEFQRGRNDADEDLLVLALGAPREAGATLVSWTPELGEVGCPSCGRDAMRVDATEDGPVLVCPDCGTEWDPN</sequence>
<keyword evidence="5" id="KW-1185">Reference proteome</keyword>
<feature type="domain" description="Cupin type-2" evidence="3">
    <location>
        <begin position="42"/>
        <end position="105"/>
    </location>
</feature>
<dbReference type="OrthoDB" id="190812at2157"/>
<reference evidence="4 5" key="1">
    <citation type="submission" date="2016-10" db="EMBL/GenBank/DDBJ databases">
        <authorList>
            <person name="de Groot N.N."/>
        </authorList>
    </citation>
    <scope>NUCLEOTIDE SEQUENCE [LARGE SCALE GENOMIC DNA]</scope>
    <source>
        <strain evidence="5">EB21,IBRC-M 10013,KCTC 4048</strain>
    </source>
</reference>
<dbReference type="InterPro" id="IPR051610">
    <property type="entry name" value="GPI/OXD"/>
</dbReference>
<accession>A0A1G9TUC0</accession>
<feature type="region of interest" description="Disordered" evidence="2">
    <location>
        <begin position="1"/>
        <end position="24"/>
    </location>
</feature>
<evidence type="ECO:0000256" key="2">
    <source>
        <dbReference type="SAM" id="MobiDB-lite"/>
    </source>
</evidence>
<dbReference type="Pfam" id="PF07883">
    <property type="entry name" value="Cupin_2"/>
    <property type="match status" value="1"/>
</dbReference>
<keyword evidence="1" id="KW-0479">Metal-binding</keyword>
<dbReference type="InterPro" id="IPR014710">
    <property type="entry name" value="RmlC-like_jellyroll"/>
</dbReference>
<name>A0A1G9TUC0_9EURY</name>
<feature type="compositionally biased region" description="Polar residues" evidence="2">
    <location>
        <begin position="1"/>
        <end position="14"/>
    </location>
</feature>
<evidence type="ECO:0000313" key="4">
    <source>
        <dbReference type="EMBL" id="SDM50835.1"/>
    </source>
</evidence>
<dbReference type="PANTHER" id="PTHR35848:SF9">
    <property type="entry name" value="SLL1358 PROTEIN"/>
    <property type="match status" value="1"/>
</dbReference>
<dbReference type="PANTHER" id="PTHR35848">
    <property type="entry name" value="OXALATE-BINDING PROTEIN"/>
    <property type="match status" value="1"/>
</dbReference>
<dbReference type="AlphaFoldDB" id="A0A1G9TUC0"/>
<dbReference type="SUPFAM" id="SSF51182">
    <property type="entry name" value="RmlC-like cupins"/>
    <property type="match status" value="1"/>
</dbReference>
<proteinExistence type="predicted"/>
<protein>
    <submittedName>
        <fullName evidence="4">Cupin domain-containing protein</fullName>
    </submittedName>
</protein>
<dbReference type="Gene3D" id="2.60.120.10">
    <property type="entry name" value="Jelly Rolls"/>
    <property type="match status" value="1"/>
</dbReference>